<evidence type="ECO:0000313" key="2">
    <source>
        <dbReference type="Proteomes" id="UP000715781"/>
    </source>
</evidence>
<sequence>MQVDTIMSHHFTQYNAKAIAKQGLSEISSFLTLFQHQDLFKSIEANFKDQHLPHNQYLGKIPVTGDWELRELAWG</sequence>
<proteinExistence type="predicted"/>
<dbReference type="AlphaFoldDB" id="A0A951Q2Y6"/>
<accession>A0A951Q2Y6</accession>
<comment type="caution">
    <text evidence="1">The sequence shown here is derived from an EMBL/GenBank/DDBJ whole genome shotgun (WGS) entry which is preliminary data.</text>
</comment>
<reference evidence="1" key="2">
    <citation type="journal article" date="2022" name="Microbiol. Resour. Announc.">
        <title>Metagenome Sequencing to Explore Phylogenomics of Terrestrial Cyanobacteria.</title>
        <authorList>
            <person name="Ward R.D."/>
            <person name="Stajich J.E."/>
            <person name="Johansen J.R."/>
            <person name="Huntemann M."/>
            <person name="Clum A."/>
            <person name="Foster B."/>
            <person name="Foster B."/>
            <person name="Roux S."/>
            <person name="Palaniappan K."/>
            <person name="Varghese N."/>
            <person name="Mukherjee S."/>
            <person name="Reddy T.B.K."/>
            <person name="Daum C."/>
            <person name="Copeland A."/>
            <person name="Chen I.A."/>
            <person name="Ivanova N.N."/>
            <person name="Kyrpides N.C."/>
            <person name="Shapiro N."/>
            <person name="Eloe-Fadrosh E.A."/>
            <person name="Pietrasiak N."/>
        </authorList>
    </citation>
    <scope>NUCLEOTIDE SEQUENCE</scope>
    <source>
        <strain evidence="1">JT2-VF2</strain>
    </source>
</reference>
<evidence type="ECO:0000313" key="1">
    <source>
        <dbReference type="EMBL" id="MBW4564775.1"/>
    </source>
</evidence>
<dbReference type="EMBL" id="JAHHHN010000026">
    <property type="protein sequence ID" value="MBW4564775.1"/>
    <property type="molecule type" value="Genomic_DNA"/>
</dbReference>
<gene>
    <name evidence="1" type="ORF">KME32_27350</name>
</gene>
<organism evidence="1 2">
    <name type="scientific">Mojavia pulchra JT2-VF2</name>
    <dbReference type="NCBI Taxonomy" id="287848"/>
    <lineage>
        <taxon>Bacteria</taxon>
        <taxon>Bacillati</taxon>
        <taxon>Cyanobacteriota</taxon>
        <taxon>Cyanophyceae</taxon>
        <taxon>Nostocales</taxon>
        <taxon>Nostocaceae</taxon>
    </lineage>
</organism>
<reference evidence="1" key="1">
    <citation type="submission" date="2021-05" db="EMBL/GenBank/DDBJ databases">
        <authorList>
            <person name="Pietrasiak N."/>
            <person name="Ward R."/>
            <person name="Stajich J.E."/>
            <person name="Kurbessoian T."/>
        </authorList>
    </citation>
    <scope>NUCLEOTIDE SEQUENCE</scope>
    <source>
        <strain evidence="1">JT2-VF2</strain>
    </source>
</reference>
<protein>
    <submittedName>
        <fullName evidence="1">Uncharacterized protein</fullName>
    </submittedName>
</protein>
<dbReference type="Proteomes" id="UP000715781">
    <property type="component" value="Unassembled WGS sequence"/>
</dbReference>
<name>A0A951Q2Y6_9NOST</name>